<organism evidence="1 2">
    <name type="scientific">Vreelandella neptunia</name>
    <dbReference type="NCBI Taxonomy" id="115551"/>
    <lineage>
        <taxon>Bacteria</taxon>
        <taxon>Pseudomonadati</taxon>
        <taxon>Pseudomonadota</taxon>
        <taxon>Gammaproteobacteria</taxon>
        <taxon>Oceanospirillales</taxon>
        <taxon>Halomonadaceae</taxon>
        <taxon>Vreelandella</taxon>
    </lineage>
</organism>
<evidence type="ECO:0000313" key="2">
    <source>
        <dbReference type="Proteomes" id="UP001320609"/>
    </source>
</evidence>
<reference evidence="1 2" key="1">
    <citation type="submission" date="2022-03" db="EMBL/GenBank/DDBJ databases">
        <title>Genomic signatures underlying metal tolerance in selected Arctic bacterial isolates.</title>
        <authorList>
            <person name="Thomas F.A."/>
            <person name="Venkatachalam S."/>
            <person name="Krishnan K.P."/>
        </authorList>
    </citation>
    <scope>NUCLEOTIDE SEQUENCE [LARGE SCALE GENOMIC DNA]</scope>
    <source>
        <strain evidence="1 2">HM116</strain>
    </source>
</reference>
<gene>
    <name evidence="1" type="ORF">MLE19_03510</name>
</gene>
<name>A0ABS9S2P5_9GAMM</name>
<sequence>MTDTVYVASALMGAGKTRGFIEKINPEDNIILAVPTIKLGDDIVLAMKSEGIDYEVFNSEDNFLESTKSRIEKRLIEEKDGGVLIITHKSLSMLNTDYLVGWNVVCDEVPNLSNCKFSREIPPSTYERLFKGLVEDHDDGTVTIQDGVPDSVLLEELKKSTLAGIESAEMMFSGLLERKAVVKLLKNKKGYIITIADYIDYANIIKSCVSFHVMGNSVEKTLFYQFVKVRGYKIEKSEYAPGSFKYKSTVTLVPLFNTKKISREKMELKEDGTKSLKFDETCIGWKGIKKAIEYHQGERILVQCFSWMKKFPFSDYINATVTSFDSRGLNVYRDTHHRTVNIIHGNPIPILKPLHTEMLAMMGVDIEVGRAAIEHENFIEPMAQHIARTSIRNGIEEDNIFVVLPTIDVANRIEEVLQLKCGIDLSIMLDIPEKAPTQAKMKAAERDQEIRKLSESATHEEIAKRYGITTKTVQRALKKVA</sequence>
<dbReference type="Gene3D" id="1.10.10.60">
    <property type="entry name" value="Homeodomain-like"/>
    <property type="match status" value="1"/>
</dbReference>
<accession>A0ABS9S2P5</accession>
<evidence type="ECO:0008006" key="3">
    <source>
        <dbReference type="Google" id="ProtNLM"/>
    </source>
</evidence>
<evidence type="ECO:0000313" key="1">
    <source>
        <dbReference type="EMBL" id="MCH4810391.1"/>
    </source>
</evidence>
<protein>
    <recommendedName>
        <fullName evidence="3">Transcriptional regulator</fullName>
    </recommendedName>
</protein>
<keyword evidence="2" id="KW-1185">Reference proteome</keyword>
<dbReference type="RefSeq" id="WP_240716670.1">
    <property type="nucleotide sequence ID" value="NZ_JAKVTW010000001.1"/>
</dbReference>
<comment type="caution">
    <text evidence="1">The sequence shown here is derived from an EMBL/GenBank/DDBJ whole genome shotgun (WGS) entry which is preliminary data.</text>
</comment>
<proteinExistence type="predicted"/>
<dbReference type="Proteomes" id="UP001320609">
    <property type="component" value="Unassembled WGS sequence"/>
</dbReference>
<dbReference type="EMBL" id="JAKVTW010000001">
    <property type="protein sequence ID" value="MCH4810391.1"/>
    <property type="molecule type" value="Genomic_DNA"/>
</dbReference>